<dbReference type="EMBL" id="JAGTUF010000033">
    <property type="protein sequence ID" value="MBR9973823.1"/>
    <property type="molecule type" value="Genomic_DNA"/>
</dbReference>
<evidence type="ECO:0000313" key="1">
    <source>
        <dbReference type="EMBL" id="MBR9973823.1"/>
    </source>
</evidence>
<keyword evidence="2" id="KW-1185">Reference proteome</keyword>
<organism evidence="1 2">
    <name type="scientific">Magnetospirillum sulfuroxidans</name>
    <dbReference type="NCBI Taxonomy" id="611300"/>
    <lineage>
        <taxon>Bacteria</taxon>
        <taxon>Pseudomonadati</taxon>
        <taxon>Pseudomonadota</taxon>
        <taxon>Alphaproteobacteria</taxon>
        <taxon>Rhodospirillales</taxon>
        <taxon>Rhodospirillaceae</taxon>
        <taxon>Magnetospirillum</taxon>
    </lineage>
</organism>
<dbReference type="PANTHER" id="PTHR12475:SF4">
    <property type="entry name" value="PROTEIN THEM6"/>
    <property type="match status" value="1"/>
</dbReference>
<accession>A0ABS5IJ52</accession>
<evidence type="ECO:0000313" key="2">
    <source>
        <dbReference type="Proteomes" id="UP000680714"/>
    </source>
</evidence>
<dbReference type="Gene3D" id="3.10.129.10">
    <property type="entry name" value="Hotdog Thioesterase"/>
    <property type="match status" value="1"/>
</dbReference>
<dbReference type="InterPro" id="IPR051490">
    <property type="entry name" value="THEM6_lcsJ_thioesterase"/>
</dbReference>
<dbReference type="Proteomes" id="UP000680714">
    <property type="component" value="Unassembled WGS sequence"/>
</dbReference>
<dbReference type="RefSeq" id="WP_211551904.1">
    <property type="nucleotide sequence ID" value="NZ_JAGTUF010000033.1"/>
</dbReference>
<reference evidence="1 2" key="1">
    <citation type="submission" date="2021-04" db="EMBL/GenBank/DDBJ databases">
        <title>Magnetospirillum sulfuroxidans sp. nov., a facultative chemolithoautotrophic sulfur-oxidizing alphaproteobacterium isolated from freshwater sediment and proposals for Paramagetospirillum gen. nov., and Magnetospirillaceae fam. nov.</title>
        <authorList>
            <person name="Koziaeva V."/>
            <person name="Geelhoed J.S."/>
            <person name="Sorokin D.Y."/>
            <person name="Grouzdev D.S."/>
        </authorList>
    </citation>
    <scope>NUCLEOTIDE SEQUENCE [LARGE SCALE GENOMIC DNA]</scope>
    <source>
        <strain evidence="1 2">J10</strain>
    </source>
</reference>
<gene>
    <name evidence="1" type="ORF">KEC16_19015</name>
</gene>
<protein>
    <submittedName>
        <fullName evidence="1">Thioesterase family protein</fullName>
    </submittedName>
</protein>
<name>A0ABS5IJ52_9PROT</name>
<dbReference type="CDD" id="cd00586">
    <property type="entry name" value="4HBT"/>
    <property type="match status" value="1"/>
</dbReference>
<dbReference type="PANTHER" id="PTHR12475">
    <property type="match status" value="1"/>
</dbReference>
<sequence>MNLWFRVLRVIVLAFFRPRLGLLAESRLRFRVWPTDLDINVHMNNARYLSLMDLGRLDMIVRSGMGALVWRQKLQPVIAGALVRYRRPLKPFQPIRLRSRLLAWDERWLFIEHRLESGDVLACHAVVKAMLVGKDGGIAPAELARQLNQGQDSPPLPDWLGPWVEAETLLSKV</sequence>
<dbReference type="InterPro" id="IPR029069">
    <property type="entry name" value="HotDog_dom_sf"/>
</dbReference>
<comment type="caution">
    <text evidence="1">The sequence shown here is derived from an EMBL/GenBank/DDBJ whole genome shotgun (WGS) entry which is preliminary data.</text>
</comment>
<proteinExistence type="predicted"/>
<dbReference type="Pfam" id="PF13279">
    <property type="entry name" value="4HBT_2"/>
    <property type="match status" value="1"/>
</dbReference>
<dbReference type="SUPFAM" id="SSF54637">
    <property type="entry name" value="Thioesterase/thiol ester dehydrase-isomerase"/>
    <property type="match status" value="1"/>
</dbReference>